<evidence type="ECO:0000313" key="2">
    <source>
        <dbReference type="Proteomes" id="UP000298652"/>
    </source>
</evidence>
<name>A0A4U6UQQ8_SETVI</name>
<reference evidence="1" key="1">
    <citation type="submission" date="2019-03" db="EMBL/GenBank/DDBJ databases">
        <title>WGS assembly of Setaria viridis.</title>
        <authorList>
            <person name="Huang P."/>
            <person name="Jenkins J."/>
            <person name="Grimwood J."/>
            <person name="Barry K."/>
            <person name="Healey A."/>
            <person name="Mamidi S."/>
            <person name="Sreedasyam A."/>
            <person name="Shu S."/>
            <person name="Feldman M."/>
            <person name="Wu J."/>
            <person name="Yu Y."/>
            <person name="Chen C."/>
            <person name="Johnson J."/>
            <person name="Rokhsar D."/>
            <person name="Baxter I."/>
            <person name="Schmutz J."/>
            <person name="Brutnell T."/>
            <person name="Kellogg E."/>
        </authorList>
    </citation>
    <scope>NUCLEOTIDE SEQUENCE [LARGE SCALE GENOMIC DNA]</scope>
</reference>
<evidence type="ECO:0000313" key="1">
    <source>
        <dbReference type="EMBL" id="TKW18698.1"/>
    </source>
</evidence>
<dbReference type="EMBL" id="CM016556">
    <property type="protein sequence ID" value="TKW18698.1"/>
    <property type="molecule type" value="Genomic_DNA"/>
</dbReference>
<sequence>MSQQGSVHPVLSEMGHKFTWDEELFDSPESQNSLLDQLAWFGGDSVDEEWKPIAELATDDKLTYASDSSFFSELGMNFAEQVCIEMQNTVVVWDEEISFHLGSNDDLLHRLMLGGEFTDEKIGLIVELDAGKMLIDVNGLSKILVLDEISDAMSHQLVCNQHGHSVNIQQTLEPSVLDCDKLDCEMFIKANGNLQLEERVVGLGTVMPSARCVMDHFSPGYNQHLEHNFFLVFYGAYSGYHTNCTIVRHGEHRTRQEFKDISLGSYGIIGCVNSKIRGTGCVFKESPSWRRSAFDPGKYRIEADCSFLGEMPSWQQGGFRPWSKGAMSQELINFAENERAVFFVLFSTRPLDPGVHPFQFLIKFKVA</sequence>
<gene>
    <name evidence="1" type="ORF">SEVIR_5G448400v2</name>
</gene>
<accession>A0A4U6UQQ8</accession>
<dbReference type="AlphaFoldDB" id="A0A4U6UQQ8"/>
<dbReference type="Gramene" id="TKW18698">
    <property type="protein sequence ID" value="TKW18698"/>
    <property type="gene ID" value="SEVIR_5G448400v2"/>
</dbReference>
<keyword evidence="2" id="KW-1185">Reference proteome</keyword>
<organism evidence="1 2">
    <name type="scientific">Setaria viridis</name>
    <name type="common">Green bristlegrass</name>
    <name type="synonym">Setaria italica subsp. viridis</name>
    <dbReference type="NCBI Taxonomy" id="4556"/>
    <lineage>
        <taxon>Eukaryota</taxon>
        <taxon>Viridiplantae</taxon>
        <taxon>Streptophyta</taxon>
        <taxon>Embryophyta</taxon>
        <taxon>Tracheophyta</taxon>
        <taxon>Spermatophyta</taxon>
        <taxon>Magnoliopsida</taxon>
        <taxon>Liliopsida</taxon>
        <taxon>Poales</taxon>
        <taxon>Poaceae</taxon>
        <taxon>PACMAD clade</taxon>
        <taxon>Panicoideae</taxon>
        <taxon>Panicodae</taxon>
        <taxon>Paniceae</taxon>
        <taxon>Cenchrinae</taxon>
        <taxon>Setaria</taxon>
    </lineage>
</organism>
<protein>
    <submittedName>
        <fullName evidence="1">Uncharacterized protein</fullName>
    </submittedName>
</protein>
<dbReference type="Proteomes" id="UP000298652">
    <property type="component" value="Chromosome 5"/>
</dbReference>
<proteinExistence type="predicted"/>